<dbReference type="InterPro" id="IPR000863">
    <property type="entry name" value="Sulfotransferase_dom"/>
</dbReference>
<evidence type="ECO:0000256" key="1">
    <source>
        <dbReference type="ARBA" id="ARBA00005771"/>
    </source>
</evidence>
<dbReference type="OrthoDB" id="205623at2759"/>
<evidence type="ECO:0000259" key="3">
    <source>
        <dbReference type="Pfam" id="PF00685"/>
    </source>
</evidence>
<dbReference type="InterPro" id="IPR027417">
    <property type="entry name" value="P-loop_NTPase"/>
</dbReference>
<dbReference type="Gene3D" id="3.40.50.300">
    <property type="entry name" value="P-loop containing nucleotide triphosphate hydrolases"/>
    <property type="match status" value="1"/>
</dbReference>
<evidence type="ECO:0000256" key="2">
    <source>
        <dbReference type="ARBA" id="ARBA00022679"/>
    </source>
</evidence>
<evidence type="ECO:0000313" key="4">
    <source>
        <dbReference type="EMBL" id="NOV40633.1"/>
    </source>
</evidence>
<keyword evidence="2 4" id="KW-0808">Transferase</keyword>
<reference evidence="4" key="1">
    <citation type="submission" date="2019-09" db="EMBL/GenBank/DDBJ databases">
        <title>Organ-specific transcriptomic study of the physiology of the cattle tick, Rhipicephalus microplus.</title>
        <authorList>
            <person name="Tirloni L."/>
            <person name="Braz G."/>
            <person name="Gandara A.C.P."/>
            <person name="Sabadin G.A."/>
            <person name="da Silva R.M."/>
            <person name="Guizzo M.G."/>
            <person name="Machado J.A."/>
            <person name="Costa E.P."/>
            <person name="Gomes H.F."/>
            <person name="Moraes J."/>
            <person name="Mota M.B.S."/>
            <person name="Mesquita R.D."/>
            <person name="Alvarenga P.H."/>
            <person name="Alves F."/>
            <person name="Seixas A."/>
            <person name="da Fonseca R.N."/>
            <person name="Fogaca A."/>
            <person name="Logullo C."/>
            <person name="Tanaka A."/>
            <person name="Daffre S."/>
            <person name="Termignoni C."/>
            <person name="Vaz I.S.Jr."/>
            <person name="Oliveira P.L."/>
            <person name="Ribeiro J.M."/>
        </authorList>
    </citation>
    <scope>NUCLEOTIDE SEQUENCE</scope>
    <source>
        <strain evidence="4">Porto Alegre</strain>
    </source>
</reference>
<dbReference type="EMBL" id="GHWJ01007896">
    <property type="protein sequence ID" value="NOV40633.1"/>
    <property type="molecule type" value="Transcribed_RNA"/>
</dbReference>
<dbReference type="PANTHER" id="PTHR11783">
    <property type="entry name" value="SULFOTRANSFERASE SULT"/>
    <property type="match status" value="1"/>
</dbReference>
<protein>
    <submittedName>
        <fullName evidence="4">Putative sulfotransferase fat body overexpressed</fullName>
    </submittedName>
</protein>
<dbReference type="VEuPathDB" id="VectorBase:LOC119168510"/>
<dbReference type="AlphaFoldDB" id="A0A6M2D3C4"/>
<name>A0A6M2D3C4_RHIMP</name>
<organism evidence="4">
    <name type="scientific">Rhipicephalus microplus</name>
    <name type="common">Cattle tick</name>
    <name type="synonym">Boophilus microplus</name>
    <dbReference type="NCBI Taxonomy" id="6941"/>
    <lineage>
        <taxon>Eukaryota</taxon>
        <taxon>Metazoa</taxon>
        <taxon>Ecdysozoa</taxon>
        <taxon>Arthropoda</taxon>
        <taxon>Chelicerata</taxon>
        <taxon>Arachnida</taxon>
        <taxon>Acari</taxon>
        <taxon>Parasitiformes</taxon>
        <taxon>Ixodida</taxon>
        <taxon>Ixodoidea</taxon>
        <taxon>Ixodidae</taxon>
        <taxon>Rhipicephalinae</taxon>
        <taxon>Rhipicephalus</taxon>
        <taxon>Boophilus</taxon>
    </lineage>
</organism>
<comment type="similarity">
    <text evidence="1">Belongs to the sulfotransferase 1 family.</text>
</comment>
<feature type="domain" description="Sulfotransferase" evidence="3">
    <location>
        <begin position="34"/>
        <end position="299"/>
    </location>
</feature>
<accession>A0A6M2D3C4</accession>
<dbReference type="Pfam" id="PF00685">
    <property type="entry name" value="Sulfotransfer_1"/>
    <property type="match status" value="1"/>
</dbReference>
<dbReference type="GO" id="GO:0008146">
    <property type="term" value="F:sulfotransferase activity"/>
    <property type="evidence" value="ECO:0007669"/>
    <property type="project" value="InterPro"/>
</dbReference>
<sequence>MDNNCYKKVAGVQIPKIFNDENFRSAVKYVPRDGDLYIVTYPKCGTSWMQYIVCSILTRGDPPSNVVDLNAMAPFIDVCGAEIAENHERTGPVVTHIPFTMLRPSERAKYIYVARNPYDCAVSCYHFMKGFIPKTTGDVLFESFLPKFTGGMLAYGDYFDHVLPWYNLREEANVLFLTYEKLKADTAGQIFRIADFIGSEHGAMLRDNEAMLSKVLDSCSIESMKKIHNDDPVERVMKLSSFSSSASTSGDEDRKVTPLESRLEGSGFIRKAIVGDWKNYFTGELVGHTKSWIEKKCKTSAIMQL</sequence>
<dbReference type="SUPFAM" id="SSF52540">
    <property type="entry name" value="P-loop containing nucleoside triphosphate hydrolases"/>
    <property type="match status" value="1"/>
</dbReference>
<proteinExistence type="inferred from homology"/>